<keyword evidence="2 3" id="KW-0040">ANK repeat</keyword>
<dbReference type="InterPro" id="IPR002110">
    <property type="entry name" value="Ankyrin_rpt"/>
</dbReference>
<feature type="region of interest" description="Disordered" evidence="4">
    <location>
        <begin position="49"/>
        <end position="81"/>
    </location>
</feature>
<dbReference type="EMBL" id="CAXAMN010006546">
    <property type="protein sequence ID" value="CAK9017941.1"/>
    <property type="molecule type" value="Genomic_DNA"/>
</dbReference>
<dbReference type="SMART" id="SM00248">
    <property type="entry name" value="ANK"/>
    <property type="match status" value="4"/>
</dbReference>
<evidence type="ECO:0000256" key="4">
    <source>
        <dbReference type="SAM" id="MobiDB-lite"/>
    </source>
</evidence>
<evidence type="ECO:0000256" key="3">
    <source>
        <dbReference type="PROSITE-ProRule" id="PRU00023"/>
    </source>
</evidence>
<organism evidence="5 6">
    <name type="scientific">Durusdinium trenchii</name>
    <dbReference type="NCBI Taxonomy" id="1381693"/>
    <lineage>
        <taxon>Eukaryota</taxon>
        <taxon>Sar</taxon>
        <taxon>Alveolata</taxon>
        <taxon>Dinophyceae</taxon>
        <taxon>Suessiales</taxon>
        <taxon>Symbiodiniaceae</taxon>
        <taxon>Durusdinium</taxon>
    </lineage>
</organism>
<feature type="repeat" description="ANK" evidence="3">
    <location>
        <begin position="304"/>
        <end position="336"/>
    </location>
</feature>
<dbReference type="SUPFAM" id="SSF48403">
    <property type="entry name" value="Ankyrin repeat"/>
    <property type="match status" value="1"/>
</dbReference>
<dbReference type="Pfam" id="PF12796">
    <property type="entry name" value="Ank_2"/>
    <property type="match status" value="2"/>
</dbReference>
<sequence>MTPAALQDKELQLLKEKDDILAQLASWDDEIAWKKTAAAQLEKTLAALQRGEDGVNMPRSAAELRRGTEAPPADVEPPKDQSEELLQRLTTALADLSKPWESTWDKESFDRQYCPDDGELGDFLKGLTIEQQLVWELQNPSDVSPRVDRRLLGDLKKAGKKAEVEILTAAVGPPSDPERQYRALLWLHHHRELNVSHVEPGAASQSLLTLACRHGHCDVAAALLERKAEVHHQSNSQLTALAAACQGGSVQCARLLLQAAANCNEASKGCSVLALASACSGEQGEALTKLLLEFRADVNQADPRGRTPLMAAAIAGNSRCCEALLKAGACATDEDNEAGGKGG</sequence>
<evidence type="ECO:0000313" key="6">
    <source>
        <dbReference type="Proteomes" id="UP001642484"/>
    </source>
</evidence>
<comment type="caution">
    <text evidence="5">The sequence shown here is derived from an EMBL/GenBank/DDBJ whole genome shotgun (WGS) entry which is preliminary data.</text>
</comment>
<evidence type="ECO:0000313" key="5">
    <source>
        <dbReference type="EMBL" id="CAK9017941.1"/>
    </source>
</evidence>
<evidence type="ECO:0000256" key="2">
    <source>
        <dbReference type="ARBA" id="ARBA00023043"/>
    </source>
</evidence>
<gene>
    <name evidence="5" type="ORF">CCMP2556_LOCUS13064</name>
</gene>
<protein>
    <submittedName>
        <fullName evidence="5">Uncharacterized protein</fullName>
    </submittedName>
</protein>
<dbReference type="PANTHER" id="PTHR24198">
    <property type="entry name" value="ANKYRIN REPEAT AND PROTEIN KINASE DOMAIN-CONTAINING PROTEIN"/>
    <property type="match status" value="1"/>
</dbReference>
<dbReference type="Gene3D" id="1.25.40.20">
    <property type="entry name" value="Ankyrin repeat-containing domain"/>
    <property type="match status" value="2"/>
</dbReference>
<evidence type="ECO:0000256" key="1">
    <source>
        <dbReference type="ARBA" id="ARBA00022737"/>
    </source>
</evidence>
<keyword evidence="1" id="KW-0677">Repeat</keyword>
<dbReference type="PROSITE" id="PS50297">
    <property type="entry name" value="ANK_REP_REGION"/>
    <property type="match status" value="1"/>
</dbReference>
<accession>A0ABP0JU09</accession>
<name>A0ABP0JU09_9DINO</name>
<dbReference type="InterPro" id="IPR036770">
    <property type="entry name" value="Ankyrin_rpt-contain_sf"/>
</dbReference>
<dbReference type="PROSITE" id="PS50088">
    <property type="entry name" value="ANK_REPEAT"/>
    <property type="match status" value="1"/>
</dbReference>
<dbReference type="PANTHER" id="PTHR24198:SF165">
    <property type="entry name" value="ANKYRIN REPEAT-CONTAINING PROTEIN-RELATED"/>
    <property type="match status" value="1"/>
</dbReference>
<dbReference type="Proteomes" id="UP001642484">
    <property type="component" value="Unassembled WGS sequence"/>
</dbReference>
<proteinExistence type="predicted"/>
<reference evidence="5 6" key="1">
    <citation type="submission" date="2024-02" db="EMBL/GenBank/DDBJ databases">
        <authorList>
            <person name="Chen Y."/>
            <person name="Shah S."/>
            <person name="Dougan E. K."/>
            <person name="Thang M."/>
            <person name="Chan C."/>
        </authorList>
    </citation>
    <scope>NUCLEOTIDE SEQUENCE [LARGE SCALE GENOMIC DNA]</scope>
</reference>
<keyword evidence="6" id="KW-1185">Reference proteome</keyword>